<feature type="chain" id="PRO_5015499220" evidence="6">
    <location>
        <begin position="21"/>
        <end position="222"/>
    </location>
</feature>
<keyword evidence="3" id="KW-0472">Membrane</keyword>
<dbReference type="GO" id="GO:0009279">
    <property type="term" value="C:cell outer membrane"/>
    <property type="evidence" value="ECO:0007669"/>
    <property type="project" value="UniProtKB-SubCell"/>
</dbReference>
<evidence type="ECO:0000256" key="6">
    <source>
        <dbReference type="SAM" id="SignalP"/>
    </source>
</evidence>
<dbReference type="InterPro" id="IPR027385">
    <property type="entry name" value="Beta-barrel_OMP"/>
</dbReference>
<evidence type="ECO:0000313" key="8">
    <source>
        <dbReference type="EMBL" id="PTM60294.1"/>
    </source>
</evidence>
<evidence type="ECO:0000256" key="3">
    <source>
        <dbReference type="ARBA" id="ARBA00023136"/>
    </source>
</evidence>
<dbReference type="AlphaFoldDB" id="A0A2T4ZEI6"/>
<dbReference type="Proteomes" id="UP000241808">
    <property type="component" value="Unassembled WGS sequence"/>
</dbReference>
<sequence>MKKIVWAAAAAAMLATPAYSADLVRRQPVADTVFVPAAPAGVWTGFYLGAHLGAGFSSNFRNNAGYALGSASGFFGGLQGGYDYQINRVVLGLAGDISYGSISRRFVSAAPFDVRATENWQGSIRGRLGYAVQDNLLIYATGGLALGTVNARELAPGLVSQSRTLTGWTLGAGGEYKFTPNWSALLEYRYTDLGRATYVNLTGAPRIGLSSHTIRTGINYRF</sequence>
<dbReference type="InterPro" id="IPR011250">
    <property type="entry name" value="OMP/PagP_B-barrel"/>
</dbReference>
<comment type="caution">
    <text evidence="8">The sequence shown here is derived from an EMBL/GenBank/DDBJ whole genome shotgun (WGS) entry which is preliminary data.</text>
</comment>
<evidence type="ECO:0000313" key="9">
    <source>
        <dbReference type="Proteomes" id="UP000241808"/>
    </source>
</evidence>
<keyword evidence="9" id="KW-1185">Reference proteome</keyword>
<evidence type="ECO:0000256" key="5">
    <source>
        <dbReference type="ARBA" id="ARBA00038306"/>
    </source>
</evidence>
<dbReference type="PANTHER" id="PTHR34001:SF3">
    <property type="entry name" value="BLL7405 PROTEIN"/>
    <property type="match status" value="1"/>
</dbReference>
<evidence type="ECO:0000256" key="4">
    <source>
        <dbReference type="ARBA" id="ARBA00023237"/>
    </source>
</evidence>
<name>A0A2T4ZEI6_9HYPH</name>
<keyword evidence="4" id="KW-0998">Cell outer membrane</keyword>
<proteinExistence type="inferred from homology"/>
<feature type="domain" description="Outer membrane protein beta-barrel" evidence="7">
    <location>
        <begin position="33"/>
        <end position="222"/>
    </location>
</feature>
<gene>
    <name evidence="8" type="ORF">C8P69_103224</name>
</gene>
<dbReference type="Gene3D" id="2.40.160.20">
    <property type="match status" value="1"/>
</dbReference>
<dbReference type="RefSeq" id="WP_170118173.1">
    <property type="nucleotide sequence ID" value="NZ_PZZL01000003.1"/>
</dbReference>
<feature type="signal peptide" evidence="6">
    <location>
        <begin position="1"/>
        <end position="20"/>
    </location>
</feature>
<protein>
    <submittedName>
        <fullName evidence="8">Outer membrane immunogenic protein</fullName>
    </submittedName>
</protein>
<dbReference type="SUPFAM" id="SSF56925">
    <property type="entry name" value="OMPA-like"/>
    <property type="match status" value="1"/>
</dbReference>
<dbReference type="EMBL" id="PZZL01000003">
    <property type="protein sequence ID" value="PTM60294.1"/>
    <property type="molecule type" value="Genomic_DNA"/>
</dbReference>
<dbReference type="PANTHER" id="PTHR34001">
    <property type="entry name" value="BLL7405 PROTEIN"/>
    <property type="match status" value="1"/>
</dbReference>
<dbReference type="InterPro" id="IPR051692">
    <property type="entry name" value="OMP-like"/>
</dbReference>
<accession>A0A2T4ZEI6</accession>
<evidence type="ECO:0000256" key="2">
    <source>
        <dbReference type="ARBA" id="ARBA00022729"/>
    </source>
</evidence>
<comment type="subcellular location">
    <subcellularLocation>
        <location evidence="1">Cell outer membrane</location>
    </subcellularLocation>
</comment>
<evidence type="ECO:0000256" key="1">
    <source>
        <dbReference type="ARBA" id="ARBA00004442"/>
    </source>
</evidence>
<organism evidence="8 9">
    <name type="scientific">Phreatobacter oligotrophus</name>
    <dbReference type="NCBI Taxonomy" id="1122261"/>
    <lineage>
        <taxon>Bacteria</taxon>
        <taxon>Pseudomonadati</taxon>
        <taxon>Pseudomonadota</taxon>
        <taxon>Alphaproteobacteria</taxon>
        <taxon>Hyphomicrobiales</taxon>
        <taxon>Phreatobacteraceae</taxon>
        <taxon>Phreatobacter</taxon>
    </lineage>
</organism>
<reference evidence="8 9" key="1">
    <citation type="submission" date="2018-04" db="EMBL/GenBank/DDBJ databases">
        <title>Genomic Encyclopedia of Archaeal and Bacterial Type Strains, Phase II (KMG-II): from individual species to whole genera.</title>
        <authorList>
            <person name="Goeker M."/>
        </authorList>
    </citation>
    <scope>NUCLEOTIDE SEQUENCE [LARGE SCALE GENOMIC DNA]</scope>
    <source>
        <strain evidence="8 9">DSM 25521</strain>
    </source>
</reference>
<comment type="similarity">
    <text evidence="5">Belongs to the Omp25/RopB family.</text>
</comment>
<evidence type="ECO:0000259" key="7">
    <source>
        <dbReference type="Pfam" id="PF13505"/>
    </source>
</evidence>
<keyword evidence="2 6" id="KW-0732">Signal</keyword>
<dbReference type="Pfam" id="PF13505">
    <property type="entry name" value="OMP_b-brl"/>
    <property type="match status" value="1"/>
</dbReference>